<keyword evidence="1" id="KW-1133">Transmembrane helix</keyword>
<dbReference type="InterPro" id="IPR027417">
    <property type="entry name" value="P-loop_NTPase"/>
</dbReference>
<feature type="transmembrane region" description="Helical" evidence="1">
    <location>
        <begin position="495"/>
        <end position="518"/>
    </location>
</feature>
<evidence type="ECO:0000313" key="3">
    <source>
        <dbReference type="EMBL" id="VVM39993.1"/>
    </source>
</evidence>
<evidence type="ECO:0000259" key="2">
    <source>
        <dbReference type="Pfam" id="PF20703"/>
    </source>
</evidence>
<proteinExistence type="predicted"/>
<evidence type="ECO:0000313" key="4">
    <source>
        <dbReference type="EMBL" id="VVM92300.1"/>
    </source>
</evidence>
<dbReference type="Pfam" id="PF20703">
    <property type="entry name" value="nSTAND1"/>
    <property type="match status" value="1"/>
</dbReference>
<dbReference type="Gene3D" id="3.40.50.300">
    <property type="entry name" value="P-loop containing nucleotide triphosphate hydrolases"/>
    <property type="match status" value="1"/>
</dbReference>
<sequence>MSTEQADTLEKIFTVILPPRPYPGLRPFEKNEWPIFFGRERMADAIVSELISKRLLVVHGDSGCGKSSLIRAAVLPRLEQESARAGLRWRTCTAMPRGGPLLNIAEALASVDGRADDDERVITLRRVLNFGADAPKELARLMCQRAGDHVCILIDQFEELFEHARKNGPEEAQLLTQFLIALQQNPPPGLYVVLTMRSEFLGSCAHYKGFAEAVNATQYLLPRMDHSDLLRAICEPARLFDGEISLPLAERLIVDSGGGQDQLPLIQHGLMLLFEQHVAKTGQQAQTDTTWRLGMEQYQHTSGLAGLLSAHADEILEQAQATLPNGSQLVEAIFRALTDINAEGQAIRRPLTFADLIAVTGGEESDVRRVLDLFRIDGVSFLKPHGQVPLEAGTLIDISHEALIRCWQKIDDPQQGWLKREFRSGLVWRALLVQADSFEQDADNVLGAAVTTDRERWILKYNREWAKRYGGDWDRVQALLKASIKARNHTRRMKLIRRAGSLVVILLGLSAWALWLFVQGNKVGEEKEVISFSQQETINVIREARDAIATELASPQKTSSDELSAKLTKFDTQLNVQARQLETISLAPRIYVHIAHETQRRSAEQLGFLLEASQAFDYDLVVPKIMLSEIFPPRSVLRCFRARECAANGYALVKVINESLETPSVTLEDLSRIYEHAPGTRPEHYELWFGLEPIVTRPK</sequence>
<keyword evidence="1" id="KW-0812">Transmembrane</keyword>
<name>A0A5E6P9T3_PSEFL</name>
<reference evidence="3 5" key="1">
    <citation type="submission" date="2019-09" db="EMBL/GenBank/DDBJ databases">
        <authorList>
            <person name="Chandra G."/>
            <person name="Truman W A."/>
        </authorList>
    </citation>
    <scope>NUCLEOTIDE SEQUENCE [LARGE SCALE GENOMIC DNA]</scope>
    <source>
        <strain evidence="3">PS662</strain>
    </source>
</reference>
<dbReference type="SUPFAM" id="SSF52540">
    <property type="entry name" value="P-loop containing nucleoside triphosphate hydrolases"/>
    <property type="match status" value="1"/>
</dbReference>
<organism evidence="3 5">
    <name type="scientific">Pseudomonas fluorescens</name>
    <dbReference type="NCBI Taxonomy" id="294"/>
    <lineage>
        <taxon>Bacteria</taxon>
        <taxon>Pseudomonadati</taxon>
        <taxon>Pseudomonadota</taxon>
        <taxon>Gammaproteobacteria</taxon>
        <taxon>Pseudomonadales</taxon>
        <taxon>Pseudomonadaceae</taxon>
        <taxon>Pseudomonas</taxon>
    </lineage>
</organism>
<evidence type="ECO:0000313" key="5">
    <source>
        <dbReference type="Proteomes" id="UP000326953"/>
    </source>
</evidence>
<accession>A0A5E6P9T3</accession>
<keyword evidence="1" id="KW-0472">Membrane</keyword>
<dbReference type="EMBL" id="CABVHK010000001">
    <property type="protein sequence ID" value="VVM39993.1"/>
    <property type="molecule type" value="Genomic_DNA"/>
</dbReference>
<feature type="domain" description="Novel STAND NTPase 1" evidence="2">
    <location>
        <begin position="21"/>
        <end position="440"/>
    </location>
</feature>
<dbReference type="AlphaFoldDB" id="A0A5E6P9T3"/>
<dbReference type="EMBL" id="CABVHK010000009">
    <property type="protein sequence ID" value="VVM92300.1"/>
    <property type="molecule type" value="Genomic_DNA"/>
</dbReference>
<gene>
    <name evidence="3" type="ORF">PS662_00233</name>
    <name evidence="4" type="ORF">PS662_02894</name>
</gene>
<dbReference type="RefSeq" id="WP_150709224.1">
    <property type="nucleotide sequence ID" value="NZ_CABVHK010000001.1"/>
</dbReference>
<evidence type="ECO:0000256" key="1">
    <source>
        <dbReference type="SAM" id="Phobius"/>
    </source>
</evidence>
<protein>
    <recommendedName>
        <fullName evidence="2">Novel STAND NTPase 1 domain-containing protein</fullName>
    </recommendedName>
</protein>
<dbReference type="OrthoDB" id="9782895at2"/>
<dbReference type="Proteomes" id="UP000326953">
    <property type="component" value="Unassembled WGS sequence"/>
</dbReference>
<dbReference type="InterPro" id="IPR049052">
    <property type="entry name" value="nSTAND1"/>
</dbReference>